<proteinExistence type="predicted"/>
<dbReference type="EMBL" id="MN741026">
    <property type="protein sequence ID" value="QHU23183.1"/>
    <property type="molecule type" value="Genomic_DNA"/>
</dbReference>
<protein>
    <recommendedName>
        <fullName evidence="2">CYTH domain-containing protein</fullName>
    </recommendedName>
</protein>
<accession>A0A6C0L0V9</accession>
<dbReference type="AlphaFoldDB" id="A0A6C0L0V9"/>
<sequence>MKNNFYDEKISLDQKEKYITLYGLQNKGTIKEYWINNVFLTIREGKRIFEYRIDKEVYYNSQDHILVHEYEISQCNPFNFYDPDTESECQLYENEIDSIRIQLKEYDDYLTIEYSCNSLDAFTKFNS</sequence>
<name>A0A6C0L0V9_9ZZZZ</name>
<evidence type="ECO:0000313" key="1">
    <source>
        <dbReference type="EMBL" id="QHU23183.1"/>
    </source>
</evidence>
<organism evidence="1">
    <name type="scientific">viral metagenome</name>
    <dbReference type="NCBI Taxonomy" id="1070528"/>
    <lineage>
        <taxon>unclassified sequences</taxon>
        <taxon>metagenomes</taxon>
        <taxon>organismal metagenomes</taxon>
    </lineage>
</organism>
<reference evidence="1" key="1">
    <citation type="journal article" date="2020" name="Nature">
        <title>Giant virus diversity and host interactions through global metagenomics.</title>
        <authorList>
            <person name="Schulz F."/>
            <person name="Roux S."/>
            <person name="Paez-Espino D."/>
            <person name="Jungbluth S."/>
            <person name="Walsh D.A."/>
            <person name="Denef V.J."/>
            <person name="McMahon K.D."/>
            <person name="Konstantinidis K.T."/>
            <person name="Eloe-Fadrosh E.A."/>
            <person name="Kyrpides N.C."/>
            <person name="Woyke T."/>
        </authorList>
    </citation>
    <scope>NUCLEOTIDE SEQUENCE</scope>
    <source>
        <strain evidence="1">GVMAG-S-ERX555907-94</strain>
    </source>
</reference>
<evidence type="ECO:0008006" key="2">
    <source>
        <dbReference type="Google" id="ProtNLM"/>
    </source>
</evidence>